<gene>
    <name evidence="2" type="ORF">P3W85_19465</name>
</gene>
<dbReference type="Pfam" id="PF04964">
    <property type="entry name" value="Flp_Fap"/>
    <property type="match status" value="1"/>
</dbReference>
<keyword evidence="1" id="KW-0472">Membrane</keyword>
<reference evidence="2 3" key="1">
    <citation type="submission" date="2023-03" db="EMBL/GenBank/DDBJ databases">
        <title>Draft assemblies of triclosan tolerant bacteria isolated from returned activated sludge.</title>
        <authorList>
            <person name="Van Hamelsveld S."/>
        </authorList>
    </citation>
    <scope>NUCLEOTIDE SEQUENCE [LARGE SCALE GENOMIC DNA]</scope>
    <source>
        <strain evidence="2 3">GW210010_S58</strain>
    </source>
</reference>
<proteinExistence type="predicted"/>
<evidence type="ECO:0000313" key="3">
    <source>
        <dbReference type="Proteomes" id="UP001216674"/>
    </source>
</evidence>
<dbReference type="EMBL" id="JARJLM010000327">
    <property type="protein sequence ID" value="MDF3835122.1"/>
    <property type="molecule type" value="Genomic_DNA"/>
</dbReference>
<sequence length="56" mass="5944">MKKLIAKTRQFACDENGVTAIEYALIASLIAVVIVVAVQAVGTNLSTIFNSVATEF</sequence>
<evidence type="ECO:0000256" key="1">
    <source>
        <dbReference type="SAM" id="Phobius"/>
    </source>
</evidence>
<comment type="caution">
    <text evidence="2">The sequence shown here is derived from an EMBL/GenBank/DDBJ whole genome shotgun (WGS) entry which is preliminary data.</text>
</comment>
<dbReference type="Proteomes" id="UP001216674">
    <property type="component" value="Unassembled WGS sequence"/>
</dbReference>
<feature type="transmembrane region" description="Helical" evidence="1">
    <location>
        <begin position="20"/>
        <end position="41"/>
    </location>
</feature>
<accession>A0ABT6AS94</accession>
<keyword evidence="3" id="KW-1185">Reference proteome</keyword>
<organism evidence="2 3">
    <name type="scientific">Cupriavidus basilensis</name>
    <dbReference type="NCBI Taxonomy" id="68895"/>
    <lineage>
        <taxon>Bacteria</taxon>
        <taxon>Pseudomonadati</taxon>
        <taxon>Pseudomonadota</taxon>
        <taxon>Betaproteobacteria</taxon>
        <taxon>Burkholderiales</taxon>
        <taxon>Burkholderiaceae</taxon>
        <taxon>Cupriavidus</taxon>
    </lineage>
</organism>
<keyword evidence="1" id="KW-0812">Transmembrane</keyword>
<name>A0ABT6AS94_9BURK</name>
<protein>
    <submittedName>
        <fullName evidence="2">Flp family type IVb pilin</fullName>
    </submittedName>
</protein>
<evidence type="ECO:0000313" key="2">
    <source>
        <dbReference type="EMBL" id="MDF3835122.1"/>
    </source>
</evidence>
<keyword evidence="1" id="KW-1133">Transmembrane helix</keyword>
<dbReference type="InterPro" id="IPR007047">
    <property type="entry name" value="Flp_Fap"/>
</dbReference>
<dbReference type="RefSeq" id="WP_017229961.1">
    <property type="nucleotide sequence ID" value="NZ_JARJLM010000327.1"/>
</dbReference>